<keyword evidence="3" id="KW-1003">Cell membrane</keyword>
<dbReference type="Pfam" id="PF13440">
    <property type="entry name" value="Polysacc_synt_3"/>
    <property type="match status" value="1"/>
</dbReference>
<keyword evidence="4 7" id="KW-0812">Transmembrane</keyword>
<evidence type="ECO:0000313" key="8">
    <source>
        <dbReference type="EMBL" id="KGJ86665.1"/>
    </source>
</evidence>
<keyword evidence="5 7" id="KW-1133">Transmembrane helix</keyword>
<comment type="caution">
    <text evidence="8">The sequence shown here is derived from an EMBL/GenBank/DDBJ whole genome shotgun (WGS) entry which is preliminary data.</text>
</comment>
<feature type="transmembrane region" description="Helical" evidence="7">
    <location>
        <begin position="389"/>
        <end position="407"/>
    </location>
</feature>
<proteinExistence type="inferred from homology"/>
<dbReference type="RefSeq" id="WP_052057078.1">
    <property type="nucleotide sequence ID" value="NZ_JQED01000056.1"/>
</dbReference>
<evidence type="ECO:0000256" key="1">
    <source>
        <dbReference type="ARBA" id="ARBA00004651"/>
    </source>
</evidence>
<protein>
    <submittedName>
        <fullName evidence="8">Polysaccharide biosynthesis protein</fullName>
    </submittedName>
</protein>
<evidence type="ECO:0000313" key="9">
    <source>
        <dbReference type="Proteomes" id="UP000029843"/>
    </source>
</evidence>
<sequence length="421" mass="47155">MQWLHLFKIQLHSVIELLSNTLWLLSAELVAKISRIFTIIVLAAQLSPMSYGTAMLALAFHDVFGLLLRAGVGSQIINCKPSQLESFAKNGVIIQWGICLTIAIGQYSSASYLSSLYDNDEITLLLQTMAIIYLLYPWVSIKIFLIQRENKMRWYSIRNGVCVIIENVTIALAALFGADILSVALGKIAFSLFWLLLFSFTPVKSYGVACNLSIIHQMLQTSGKLFNTEFLRGIRLHADTFIAGKLLTPELFGFYTFAKNAGVGLSQSISQVYLGALFPYLCDLERQGQLLTQQKKIIALSLIISLLFVIQALIAPFYVPFLFDEKWSSVVPIITILCLVALPNLMIDIVCCLQRVNEQYHGETVTRLICLLVSLLTLFSITPNEPMEFALAIFFSSLFCLVPIYLMKLIKPFASNFRTAI</sequence>
<accession>A0A099K8S3</accession>
<feature type="transmembrane region" description="Helical" evidence="7">
    <location>
        <begin position="330"/>
        <end position="353"/>
    </location>
</feature>
<feature type="transmembrane region" description="Helical" evidence="7">
    <location>
        <begin position="124"/>
        <end position="145"/>
    </location>
</feature>
<comment type="similarity">
    <text evidence="2">Belongs to the polysaccharide synthase family.</text>
</comment>
<feature type="transmembrane region" description="Helical" evidence="7">
    <location>
        <begin position="50"/>
        <end position="72"/>
    </location>
</feature>
<evidence type="ECO:0000256" key="6">
    <source>
        <dbReference type="ARBA" id="ARBA00023136"/>
    </source>
</evidence>
<reference evidence="8 9" key="1">
    <citation type="submission" date="2014-08" db="EMBL/GenBank/DDBJ databases">
        <title>Genomic and Phenotypic Diversity of Colwellia psychrerythraea strains from Disparate Marine Basins.</title>
        <authorList>
            <person name="Techtmann S.M."/>
            <person name="Stelling S.C."/>
            <person name="Utturkar S.M."/>
            <person name="Alshibli N."/>
            <person name="Harris A."/>
            <person name="Brown S.D."/>
            <person name="Hazen T.C."/>
        </authorList>
    </citation>
    <scope>NUCLEOTIDE SEQUENCE [LARGE SCALE GENOMIC DNA]</scope>
    <source>
        <strain evidence="8 9">ND2E</strain>
    </source>
</reference>
<dbReference type="PATRIC" id="fig|28229.4.peg.4332"/>
<evidence type="ECO:0000256" key="7">
    <source>
        <dbReference type="SAM" id="Phobius"/>
    </source>
</evidence>
<evidence type="ECO:0000256" key="4">
    <source>
        <dbReference type="ARBA" id="ARBA00022692"/>
    </source>
</evidence>
<dbReference type="Proteomes" id="UP000029843">
    <property type="component" value="Unassembled WGS sequence"/>
</dbReference>
<feature type="transmembrane region" description="Helical" evidence="7">
    <location>
        <begin position="297"/>
        <end position="318"/>
    </location>
</feature>
<dbReference type="PANTHER" id="PTHR30250:SF10">
    <property type="entry name" value="LIPOPOLYSACCHARIDE BIOSYNTHESIS PROTEIN WZXC"/>
    <property type="match status" value="1"/>
</dbReference>
<dbReference type="InterPro" id="IPR050833">
    <property type="entry name" value="Poly_Biosynth_Transport"/>
</dbReference>
<feature type="transmembrane region" description="Helical" evidence="7">
    <location>
        <begin position="365"/>
        <end position="383"/>
    </location>
</feature>
<feature type="transmembrane region" description="Helical" evidence="7">
    <location>
        <begin position="93"/>
        <end position="112"/>
    </location>
</feature>
<evidence type="ECO:0000256" key="5">
    <source>
        <dbReference type="ARBA" id="ARBA00022989"/>
    </source>
</evidence>
<dbReference type="PANTHER" id="PTHR30250">
    <property type="entry name" value="PST FAMILY PREDICTED COLANIC ACID TRANSPORTER"/>
    <property type="match status" value="1"/>
</dbReference>
<gene>
    <name evidence="8" type="ORF">ND2E_0837</name>
</gene>
<dbReference type="OrthoDB" id="9770347at2"/>
<feature type="transmembrane region" description="Helical" evidence="7">
    <location>
        <begin position="157"/>
        <end position="178"/>
    </location>
</feature>
<evidence type="ECO:0000256" key="3">
    <source>
        <dbReference type="ARBA" id="ARBA00022475"/>
    </source>
</evidence>
<feature type="transmembrane region" description="Helical" evidence="7">
    <location>
        <begin position="21"/>
        <end position="44"/>
    </location>
</feature>
<evidence type="ECO:0000256" key="2">
    <source>
        <dbReference type="ARBA" id="ARBA00007430"/>
    </source>
</evidence>
<organism evidence="8 9">
    <name type="scientific">Colwellia psychrerythraea</name>
    <name type="common">Vibrio psychroerythus</name>
    <dbReference type="NCBI Taxonomy" id="28229"/>
    <lineage>
        <taxon>Bacteria</taxon>
        <taxon>Pseudomonadati</taxon>
        <taxon>Pseudomonadota</taxon>
        <taxon>Gammaproteobacteria</taxon>
        <taxon>Alteromonadales</taxon>
        <taxon>Colwelliaceae</taxon>
        <taxon>Colwellia</taxon>
    </lineage>
</organism>
<keyword evidence="6 7" id="KW-0472">Membrane</keyword>
<comment type="subcellular location">
    <subcellularLocation>
        <location evidence="1">Cell membrane</location>
        <topology evidence="1">Multi-pass membrane protein</topology>
    </subcellularLocation>
</comment>
<dbReference type="GO" id="GO:0005886">
    <property type="term" value="C:plasma membrane"/>
    <property type="evidence" value="ECO:0007669"/>
    <property type="project" value="UniProtKB-SubCell"/>
</dbReference>
<name>A0A099K8S3_COLPS</name>
<dbReference type="AlphaFoldDB" id="A0A099K8S3"/>
<dbReference type="EMBL" id="JQED01000056">
    <property type="protein sequence ID" value="KGJ86665.1"/>
    <property type="molecule type" value="Genomic_DNA"/>
</dbReference>